<name>A0A212LSW6_9FIRM</name>
<reference evidence="11" key="1">
    <citation type="submission" date="2016-08" db="EMBL/GenBank/DDBJ databases">
        <authorList>
            <person name="Seilhamer J.J."/>
        </authorList>
    </citation>
    <scope>NUCLEOTIDE SEQUENCE</scope>
    <source>
        <strain evidence="11">86</strain>
    </source>
</reference>
<comment type="pathway">
    <text evidence="3">Cofactor biosynthesis; adenosylcobalamin biosynthesis.</text>
</comment>
<dbReference type="SUPFAM" id="SSF53383">
    <property type="entry name" value="PLP-dependent transferases"/>
    <property type="match status" value="1"/>
</dbReference>
<dbReference type="InterPro" id="IPR015424">
    <property type="entry name" value="PyrdxlP-dep_Trfase"/>
</dbReference>
<evidence type="ECO:0000313" key="11">
    <source>
        <dbReference type="EMBL" id="SCM80566.1"/>
    </source>
</evidence>
<dbReference type="InterPro" id="IPR004839">
    <property type="entry name" value="Aminotransferase_I/II_large"/>
</dbReference>
<comment type="function">
    <text evidence="2">Decarboxylates L-threonine-O-3-phosphate to yield (R)-1-amino-2-propanol O-2-phosphate, the precursor for the linkage between the nucleotide loop and the corrin ring in cobalamin.</text>
</comment>
<dbReference type="RefSeq" id="WP_288183899.1">
    <property type="nucleotide sequence ID" value="NZ_LT608335.1"/>
</dbReference>
<evidence type="ECO:0000256" key="7">
    <source>
        <dbReference type="ARBA" id="ARBA00023239"/>
    </source>
</evidence>
<evidence type="ECO:0000256" key="2">
    <source>
        <dbReference type="ARBA" id="ARBA00003444"/>
    </source>
</evidence>
<evidence type="ECO:0000259" key="10">
    <source>
        <dbReference type="Pfam" id="PF00155"/>
    </source>
</evidence>
<dbReference type="GO" id="GO:0009236">
    <property type="term" value="P:cobalamin biosynthetic process"/>
    <property type="evidence" value="ECO:0007669"/>
    <property type="project" value="UniProtKB-UniPathway"/>
</dbReference>
<dbReference type="PANTHER" id="PTHR42885:SF1">
    <property type="entry name" value="THREONINE-PHOSPHATE DECARBOXYLASE"/>
    <property type="match status" value="1"/>
</dbReference>
<evidence type="ECO:0000256" key="3">
    <source>
        <dbReference type="ARBA" id="ARBA00004953"/>
    </source>
</evidence>
<dbReference type="Gene3D" id="3.90.1150.10">
    <property type="entry name" value="Aspartate Aminotransferase, domain 1"/>
    <property type="match status" value="1"/>
</dbReference>
<keyword evidence="6" id="KW-0663">Pyridoxal phosphate</keyword>
<keyword evidence="5" id="KW-0169">Cobalamin biosynthesis</keyword>
<dbReference type="Gene3D" id="3.40.640.10">
    <property type="entry name" value="Type I PLP-dependent aspartate aminotransferase-like (Major domain)"/>
    <property type="match status" value="1"/>
</dbReference>
<dbReference type="GO" id="GO:0048472">
    <property type="term" value="F:threonine-phosphate decarboxylase activity"/>
    <property type="evidence" value="ECO:0007669"/>
    <property type="project" value="UniProtKB-EC"/>
</dbReference>
<sequence>MNADNHVHGGNVYAWARERGGTLNGVLDYSANINPLGLPASVQTAIVQSVGQVIHYPDVEAALLKTAISSYYQVDATYITAGNGAVELLYVLAHSLRPKRVLIPVPAFCEYERAARAAGADVEYVYASPEHNFALDVKSLCDYLSRVDMVFIGNPSNPTGTLLPVSQLEQLLFAARQAKVMVVMDESFMDFIIDGGKYTCRPLLKQYDNLVILHSLTKFYAIPGLRLGFALAHPRLTARLHAAKDPWNVNSLAQAAGVAALADQEYQQKSRGIINCEKDALYEGLKALPGLKPFMPSVNYILIDTSLSGYSAACLRQRLAASGILIRDCSNYPGLSPYYMRVAVKLAEQNKMLLEHLEQVLR</sequence>
<evidence type="ECO:0000256" key="8">
    <source>
        <dbReference type="ARBA" id="ARBA00029996"/>
    </source>
</evidence>
<evidence type="ECO:0000256" key="5">
    <source>
        <dbReference type="ARBA" id="ARBA00022573"/>
    </source>
</evidence>
<dbReference type="InterPro" id="IPR004838">
    <property type="entry name" value="NHTrfase_class1_PyrdxlP-BS"/>
</dbReference>
<dbReference type="Pfam" id="PF00155">
    <property type="entry name" value="Aminotran_1_2"/>
    <property type="match status" value="1"/>
</dbReference>
<dbReference type="InterPro" id="IPR015422">
    <property type="entry name" value="PyrdxlP-dep_Trfase_small"/>
</dbReference>
<dbReference type="NCBIfam" id="TIGR01140">
    <property type="entry name" value="L_thr_O3P_dcar"/>
    <property type="match status" value="1"/>
</dbReference>
<feature type="domain" description="Aminotransferase class I/classII large" evidence="10">
    <location>
        <begin position="26"/>
        <end position="357"/>
    </location>
</feature>
<organism evidence="11">
    <name type="scientific">uncultured Sporomusa sp</name>
    <dbReference type="NCBI Taxonomy" id="307249"/>
    <lineage>
        <taxon>Bacteria</taxon>
        <taxon>Bacillati</taxon>
        <taxon>Bacillota</taxon>
        <taxon>Negativicutes</taxon>
        <taxon>Selenomonadales</taxon>
        <taxon>Sporomusaceae</taxon>
        <taxon>Sporomusa</taxon>
        <taxon>environmental samples</taxon>
    </lineage>
</organism>
<proteinExistence type="predicted"/>
<dbReference type="InterPro" id="IPR005860">
    <property type="entry name" value="CobD"/>
</dbReference>
<evidence type="ECO:0000256" key="6">
    <source>
        <dbReference type="ARBA" id="ARBA00022898"/>
    </source>
</evidence>
<comment type="cofactor">
    <cofactor evidence="1">
        <name>pyridoxal 5'-phosphate</name>
        <dbReference type="ChEBI" id="CHEBI:597326"/>
    </cofactor>
</comment>
<accession>A0A212LSW6</accession>
<dbReference type="EC" id="4.1.1.81" evidence="4"/>
<dbReference type="UniPathway" id="UPA00148"/>
<dbReference type="GO" id="GO:0030170">
    <property type="term" value="F:pyridoxal phosphate binding"/>
    <property type="evidence" value="ECO:0007669"/>
    <property type="project" value="InterPro"/>
</dbReference>
<comment type="catalytic activity">
    <reaction evidence="9">
        <text>O-phospho-L-threonine + H(+) = (R)-1-aminopropan-2-yl phosphate + CO2</text>
        <dbReference type="Rhea" id="RHEA:11492"/>
        <dbReference type="ChEBI" id="CHEBI:15378"/>
        <dbReference type="ChEBI" id="CHEBI:16526"/>
        <dbReference type="ChEBI" id="CHEBI:58563"/>
        <dbReference type="ChEBI" id="CHEBI:58675"/>
        <dbReference type="EC" id="4.1.1.81"/>
    </reaction>
</comment>
<dbReference type="InterPro" id="IPR015421">
    <property type="entry name" value="PyrdxlP-dep_Trfase_major"/>
</dbReference>
<keyword evidence="7 11" id="KW-0456">Lyase</keyword>
<dbReference type="PROSITE" id="PS00105">
    <property type="entry name" value="AA_TRANSFER_CLASS_1"/>
    <property type="match status" value="1"/>
</dbReference>
<evidence type="ECO:0000256" key="9">
    <source>
        <dbReference type="ARBA" id="ARBA00048531"/>
    </source>
</evidence>
<dbReference type="AlphaFoldDB" id="A0A212LSW6"/>
<evidence type="ECO:0000256" key="1">
    <source>
        <dbReference type="ARBA" id="ARBA00001933"/>
    </source>
</evidence>
<dbReference type="PANTHER" id="PTHR42885">
    <property type="entry name" value="HISTIDINOL-PHOSPHATE AMINOTRANSFERASE-RELATED"/>
    <property type="match status" value="1"/>
</dbReference>
<dbReference type="CDD" id="cd00609">
    <property type="entry name" value="AAT_like"/>
    <property type="match status" value="1"/>
</dbReference>
<evidence type="ECO:0000256" key="4">
    <source>
        <dbReference type="ARBA" id="ARBA00012285"/>
    </source>
</evidence>
<dbReference type="EMBL" id="FMJE01000003">
    <property type="protein sequence ID" value="SCM80566.1"/>
    <property type="molecule type" value="Genomic_DNA"/>
</dbReference>
<protein>
    <recommendedName>
        <fullName evidence="4">threonine-phosphate decarboxylase</fullName>
        <ecNumber evidence="4">4.1.1.81</ecNumber>
    </recommendedName>
    <alternativeName>
        <fullName evidence="8">L-threonine-O-3-phosphate decarboxylase</fullName>
    </alternativeName>
</protein>
<gene>
    <name evidence="11" type="primary">cobD</name>
    <name evidence="11" type="ORF">KL86SPO_30744</name>
</gene>